<evidence type="ECO:0000256" key="1">
    <source>
        <dbReference type="ARBA" id="ARBA00007469"/>
    </source>
</evidence>
<comment type="similarity">
    <text evidence="1 10">Belongs to the RNase T2 family.</text>
</comment>
<keyword evidence="6" id="KW-1015">Disulfide bond</keyword>
<accession>A0A1L9VVA1</accession>
<dbReference type="Gene3D" id="3.90.730.10">
    <property type="entry name" value="Ribonuclease T2-like"/>
    <property type="match status" value="1"/>
</dbReference>
<evidence type="ECO:0000256" key="11">
    <source>
        <dbReference type="SAM" id="SignalP"/>
    </source>
</evidence>
<protein>
    <recommendedName>
        <fullName evidence="2">ribonuclease T2</fullName>
        <ecNumber evidence="2">4.6.1.19</ecNumber>
    </recommendedName>
</protein>
<dbReference type="GO" id="GO:0033897">
    <property type="term" value="F:ribonuclease T2 activity"/>
    <property type="evidence" value="ECO:0007669"/>
    <property type="project" value="UniProtKB-EC"/>
</dbReference>
<keyword evidence="4" id="KW-0255">Endonuclease</keyword>
<dbReference type="EMBL" id="KV878890">
    <property type="protein sequence ID" value="OJJ87843.1"/>
    <property type="molecule type" value="Genomic_DNA"/>
</dbReference>
<organism evidence="12 13">
    <name type="scientific">Aspergillus glaucus CBS 516.65</name>
    <dbReference type="NCBI Taxonomy" id="1160497"/>
    <lineage>
        <taxon>Eukaryota</taxon>
        <taxon>Fungi</taxon>
        <taxon>Dikarya</taxon>
        <taxon>Ascomycota</taxon>
        <taxon>Pezizomycotina</taxon>
        <taxon>Eurotiomycetes</taxon>
        <taxon>Eurotiomycetidae</taxon>
        <taxon>Eurotiales</taxon>
        <taxon>Aspergillaceae</taxon>
        <taxon>Aspergillus</taxon>
        <taxon>Aspergillus subgen. Aspergillus</taxon>
    </lineage>
</organism>
<sequence length="282" mass="31524">MHKSLLPLAFTTGTLAALQPCPSDLPLSCHNITTIPSSDACCFNAPGGTLLQTQFWDYDPATGPSDSWTIHGLWPDNCDGTYQQYCDTSREYTNITSILQSQGRDDLLSYMKTYWQDYEGDDESFWEHEFGKHGTCINTIKPSCYNDYSPQQEVGDYFQKTVDLFKGLDTYKALADANITPDSSKTYKLSAVKKALASLHGGYEPHIGCSDGALSEVWYFFNIRGNAIDGEYESTETRGFSLSLIVLKGISANWVKFLRRNALTLSSIRLRVLRCSWWAGSG</sequence>
<evidence type="ECO:0000256" key="7">
    <source>
        <dbReference type="ARBA" id="ARBA00023180"/>
    </source>
</evidence>
<proteinExistence type="inferred from homology"/>
<evidence type="ECO:0000256" key="5">
    <source>
        <dbReference type="ARBA" id="ARBA00022801"/>
    </source>
</evidence>
<name>A0A1L9VVA1_ASPGL</name>
<dbReference type="InterPro" id="IPR018188">
    <property type="entry name" value="RNase_T2_His_AS_1"/>
</dbReference>
<dbReference type="GO" id="GO:0016787">
    <property type="term" value="F:hydrolase activity"/>
    <property type="evidence" value="ECO:0007669"/>
    <property type="project" value="UniProtKB-KW"/>
</dbReference>
<dbReference type="PANTHER" id="PTHR11240:SF79">
    <property type="entry name" value="RIBONUCLEASE T2"/>
    <property type="match status" value="1"/>
</dbReference>
<feature type="active site" evidence="9">
    <location>
        <position position="133"/>
    </location>
</feature>
<dbReference type="STRING" id="1160497.A0A1L9VVA1"/>
<dbReference type="AlphaFoldDB" id="A0A1L9VVA1"/>
<dbReference type="PANTHER" id="PTHR11240">
    <property type="entry name" value="RIBONUCLEASE T2"/>
    <property type="match status" value="1"/>
</dbReference>
<dbReference type="InterPro" id="IPR001568">
    <property type="entry name" value="RNase_T2-like"/>
</dbReference>
<keyword evidence="13" id="KW-1185">Reference proteome</keyword>
<dbReference type="CDD" id="cd01061">
    <property type="entry name" value="RNase_T2_euk"/>
    <property type="match status" value="1"/>
</dbReference>
<evidence type="ECO:0000256" key="6">
    <source>
        <dbReference type="ARBA" id="ARBA00023157"/>
    </source>
</evidence>
<feature type="signal peptide" evidence="11">
    <location>
        <begin position="1"/>
        <end position="16"/>
    </location>
</feature>
<dbReference type="GO" id="GO:0006401">
    <property type="term" value="P:RNA catabolic process"/>
    <property type="evidence" value="ECO:0007669"/>
    <property type="project" value="TreeGrafter"/>
</dbReference>
<evidence type="ECO:0000256" key="3">
    <source>
        <dbReference type="ARBA" id="ARBA00022722"/>
    </source>
</evidence>
<dbReference type="OrthoDB" id="435754at2759"/>
<gene>
    <name evidence="12" type="ORF">ASPGLDRAFT_119256</name>
</gene>
<feature type="active site" evidence="9">
    <location>
        <position position="129"/>
    </location>
</feature>
<dbReference type="GeneID" id="34456291"/>
<keyword evidence="7" id="KW-0325">Glycoprotein</keyword>
<evidence type="ECO:0000256" key="4">
    <source>
        <dbReference type="ARBA" id="ARBA00022759"/>
    </source>
</evidence>
<dbReference type="FunFam" id="3.90.730.10:FF:000004">
    <property type="entry name" value="Ribonuclease T2-like"/>
    <property type="match status" value="1"/>
</dbReference>
<keyword evidence="11" id="KW-0732">Signal</keyword>
<evidence type="ECO:0000256" key="10">
    <source>
        <dbReference type="RuleBase" id="RU004328"/>
    </source>
</evidence>
<dbReference type="VEuPathDB" id="FungiDB:ASPGLDRAFT_119256"/>
<keyword evidence="8" id="KW-0456">Lyase</keyword>
<dbReference type="InterPro" id="IPR036430">
    <property type="entry name" value="RNase_T2-like_sf"/>
</dbReference>
<dbReference type="Proteomes" id="UP000184300">
    <property type="component" value="Unassembled WGS sequence"/>
</dbReference>
<dbReference type="GO" id="GO:0003723">
    <property type="term" value="F:RNA binding"/>
    <property type="evidence" value="ECO:0007669"/>
    <property type="project" value="InterPro"/>
</dbReference>
<dbReference type="GO" id="GO:0005576">
    <property type="term" value="C:extracellular region"/>
    <property type="evidence" value="ECO:0007669"/>
    <property type="project" value="TreeGrafter"/>
</dbReference>
<dbReference type="SUPFAM" id="SSF55895">
    <property type="entry name" value="Ribonuclease Rh-like"/>
    <property type="match status" value="1"/>
</dbReference>
<evidence type="ECO:0000256" key="8">
    <source>
        <dbReference type="ARBA" id="ARBA00023239"/>
    </source>
</evidence>
<dbReference type="PROSITE" id="PS00531">
    <property type="entry name" value="RNASE_T2_2"/>
    <property type="match status" value="1"/>
</dbReference>
<feature type="chain" id="PRO_5012611996" description="ribonuclease T2" evidence="11">
    <location>
        <begin position="17"/>
        <end position="282"/>
    </location>
</feature>
<dbReference type="InterPro" id="IPR033697">
    <property type="entry name" value="Ribonuclease_T2_eukaryotic"/>
</dbReference>
<dbReference type="PROSITE" id="PS00530">
    <property type="entry name" value="RNASE_T2_1"/>
    <property type="match status" value="1"/>
</dbReference>
<evidence type="ECO:0000256" key="9">
    <source>
        <dbReference type="PIRSR" id="PIRSR633697-1"/>
    </source>
</evidence>
<reference evidence="13" key="1">
    <citation type="journal article" date="2017" name="Genome Biol.">
        <title>Comparative genomics reveals high biological diversity and specific adaptations in the industrially and medically important fungal genus Aspergillus.</title>
        <authorList>
            <person name="de Vries R.P."/>
            <person name="Riley R."/>
            <person name="Wiebenga A."/>
            <person name="Aguilar-Osorio G."/>
            <person name="Amillis S."/>
            <person name="Uchima C.A."/>
            <person name="Anderluh G."/>
            <person name="Asadollahi M."/>
            <person name="Askin M."/>
            <person name="Barry K."/>
            <person name="Battaglia E."/>
            <person name="Bayram O."/>
            <person name="Benocci T."/>
            <person name="Braus-Stromeyer S.A."/>
            <person name="Caldana C."/>
            <person name="Canovas D."/>
            <person name="Cerqueira G.C."/>
            <person name="Chen F."/>
            <person name="Chen W."/>
            <person name="Choi C."/>
            <person name="Clum A."/>
            <person name="Dos Santos R.A."/>
            <person name="Damasio A.R."/>
            <person name="Diallinas G."/>
            <person name="Emri T."/>
            <person name="Fekete E."/>
            <person name="Flipphi M."/>
            <person name="Freyberg S."/>
            <person name="Gallo A."/>
            <person name="Gournas C."/>
            <person name="Habgood R."/>
            <person name="Hainaut M."/>
            <person name="Harispe M.L."/>
            <person name="Henrissat B."/>
            <person name="Hilden K.S."/>
            <person name="Hope R."/>
            <person name="Hossain A."/>
            <person name="Karabika E."/>
            <person name="Karaffa L."/>
            <person name="Karanyi Z."/>
            <person name="Krasevec N."/>
            <person name="Kuo A."/>
            <person name="Kusch H."/>
            <person name="LaButti K."/>
            <person name="Lagendijk E.L."/>
            <person name="Lapidus A."/>
            <person name="Levasseur A."/>
            <person name="Lindquist E."/>
            <person name="Lipzen A."/>
            <person name="Logrieco A.F."/>
            <person name="MacCabe A."/>
            <person name="Maekelae M.R."/>
            <person name="Malavazi I."/>
            <person name="Melin P."/>
            <person name="Meyer V."/>
            <person name="Mielnichuk N."/>
            <person name="Miskei M."/>
            <person name="Molnar A.P."/>
            <person name="Mule G."/>
            <person name="Ngan C.Y."/>
            <person name="Orejas M."/>
            <person name="Orosz E."/>
            <person name="Ouedraogo J.P."/>
            <person name="Overkamp K.M."/>
            <person name="Park H.-S."/>
            <person name="Perrone G."/>
            <person name="Piumi F."/>
            <person name="Punt P.J."/>
            <person name="Ram A.F."/>
            <person name="Ramon A."/>
            <person name="Rauscher S."/>
            <person name="Record E."/>
            <person name="Riano-Pachon D.M."/>
            <person name="Robert V."/>
            <person name="Roehrig J."/>
            <person name="Ruller R."/>
            <person name="Salamov A."/>
            <person name="Salih N.S."/>
            <person name="Samson R.A."/>
            <person name="Sandor E."/>
            <person name="Sanguinetti M."/>
            <person name="Schuetze T."/>
            <person name="Sepcic K."/>
            <person name="Shelest E."/>
            <person name="Sherlock G."/>
            <person name="Sophianopoulou V."/>
            <person name="Squina F.M."/>
            <person name="Sun H."/>
            <person name="Susca A."/>
            <person name="Todd R.B."/>
            <person name="Tsang A."/>
            <person name="Unkles S.E."/>
            <person name="van de Wiele N."/>
            <person name="van Rossen-Uffink D."/>
            <person name="Oliveira J.V."/>
            <person name="Vesth T.C."/>
            <person name="Visser J."/>
            <person name="Yu J.-H."/>
            <person name="Zhou M."/>
            <person name="Andersen M.R."/>
            <person name="Archer D.B."/>
            <person name="Baker S.E."/>
            <person name="Benoit I."/>
            <person name="Brakhage A.A."/>
            <person name="Braus G.H."/>
            <person name="Fischer R."/>
            <person name="Frisvad J.C."/>
            <person name="Goldman G.H."/>
            <person name="Houbraken J."/>
            <person name="Oakley B."/>
            <person name="Pocsi I."/>
            <person name="Scazzocchio C."/>
            <person name="Seiboth B."/>
            <person name="vanKuyk P.A."/>
            <person name="Wortman J."/>
            <person name="Dyer P.S."/>
            <person name="Grigoriev I.V."/>
        </authorList>
    </citation>
    <scope>NUCLEOTIDE SEQUENCE [LARGE SCALE GENOMIC DNA]</scope>
    <source>
        <strain evidence="13">CBS 516.65</strain>
    </source>
</reference>
<evidence type="ECO:0000256" key="2">
    <source>
        <dbReference type="ARBA" id="ARBA00012571"/>
    </source>
</evidence>
<dbReference type="InterPro" id="IPR033130">
    <property type="entry name" value="RNase_T2_His_AS_2"/>
</dbReference>
<keyword evidence="5" id="KW-0378">Hydrolase</keyword>
<feature type="active site" evidence="9">
    <location>
        <position position="71"/>
    </location>
</feature>
<dbReference type="RefSeq" id="XP_022404526.1">
    <property type="nucleotide sequence ID" value="XM_022540030.1"/>
</dbReference>
<dbReference type="Pfam" id="PF00445">
    <property type="entry name" value="Ribonuclease_T2"/>
    <property type="match status" value="1"/>
</dbReference>
<evidence type="ECO:0000313" key="12">
    <source>
        <dbReference type="EMBL" id="OJJ87843.1"/>
    </source>
</evidence>
<dbReference type="EC" id="4.6.1.19" evidence="2"/>
<evidence type="ECO:0000313" key="13">
    <source>
        <dbReference type="Proteomes" id="UP000184300"/>
    </source>
</evidence>
<keyword evidence="3" id="KW-0540">Nuclease</keyword>